<evidence type="ECO:0000256" key="5">
    <source>
        <dbReference type="ARBA" id="ARBA00022882"/>
    </source>
</evidence>
<keyword evidence="9" id="KW-0472">Membrane</keyword>
<dbReference type="GO" id="GO:0034702">
    <property type="term" value="C:monoatomic ion channel complex"/>
    <property type="evidence" value="ECO:0007669"/>
    <property type="project" value="UniProtKB-KW"/>
</dbReference>
<dbReference type="GO" id="GO:0005242">
    <property type="term" value="F:inward rectifier potassium channel activity"/>
    <property type="evidence" value="ECO:0007669"/>
    <property type="project" value="InterPro"/>
</dbReference>
<keyword evidence="15" id="KW-1185">Reference proteome</keyword>
<keyword evidence="5 11" id="KW-0851">Voltage-gated channel</keyword>
<comment type="caution">
    <text evidence="14">The sequence shown here is derived from an EMBL/GenBank/DDBJ whole genome shotgun (WGS) entry which is preliminary data.</text>
</comment>
<protein>
    <submittedName>
        <fullName evidence="14">ATP-sensitive inward rectifier potassium channel 12-like protein</fullName>
    </submittedName>
</protein>
<keyword evidence="7" id="KW-1133">Transmembrane helix</keyword>
<feature type="domain" description="Inward rectifier potassium channel C-terminal" evidence="13">
    <location>
        <begin position="1"/>
        <end position="84"/>
    </location>
</feature>
<feature type="compositionally biased region" description="Basic and acidic residues" evidence="12">
    <location>
        <begin position="83"/>
        <end position="93"/>
    </location>
</feature>
<dbReference type="AlphaFoldDB" id="A0A1Y3AXE1"/>
<gene>
    <name evidence="14" type="ORF">BLA29_011169</name>
</gene>
<evidence type="ECO:0000256" key="2">
    <source>
        <dbReference type="ARBA" id="ARBA00022448"/>
    </source>
</evidence>
<evidence type="ECO:0000313" key="15">
    <source>
        <dbReference type="Proteomes" id="UP000194236"/>
    </source>
</evidence>
<dbReference type="InterPro" id="IPR016449">
    <property type="entry name" value="K_chnl_inward-rec_Kir"/>
</dbReference>
<keyword evidence="4 11" id="KW-0812">Transmembrane</keyword>
<dbReference type="SUPFAM" id="SSF81296">
    <property type="entry name" value="E set domains"/>
    <property type="match status" value="1"/>
</dbReference>
<evidence type="ECO:0000256" key="12">
    <source>
        <dbReference type="SAM" id="MobiDB-lite"/>
    </source>
</evidence>
<comment type="subcellular location">
    <subcellularLocation>
        <location evidence="1 11">Membrane</location>
        <topology evidence="1 11">Multi-pass membrane protein</topology>
    </subcellularLocation>
</comment>
<evidence type="ECO:0000256" key="6">
    <source>
        <dbReference type="ARBA" id="ARBA00022958"/>
    </source>
</evidence>
<evidence type="ECO:0000256" key="10">
    <source>
        <dbReference type="ARBA" id="ARBA00023303"/>
    </source>
</evidence>
<evidence type="ECO:0000256" key="4">
    <source>
        <dbReference type="ARBA" id="ARBA00022692"/>
    </source>
</evidence>
<keyword evidence="2 11" id="KW-0813">Transport</keyword>
<evidence type="ECO:0000256" key="11">
    <source>
        <dbReference type="RuleBase" id="RU003822"/>
    </source>
</evidence>
<evidence type="ECO:0000259" key="13">
    <source>
        <dbReference type="Pfam" id="PF17655"/>
    </source>
</evidence>
<evidence type="ECO:0000256" key="3">
    <source>
        <dbReference type="ARBA" id="ARBA00022538"/>
    </source>
</evidence>
<keyword evidence="6 11" id="KW-0630">Potassium</keyword>
<dbReference type="GO" id="GO:0005886">
    <property type="term" value="C:plasma membrane"/>
    <property type="evidence" value="ECO:0007669"/>
    <property type="project" value="TreeGrafter"/>
</dbReference>
<dbReference type="Proteomes" id="UP000194236">
    <property type="component" value="Unassembled WGS sequence"/>
</dbReference>
<dbReference type="GO" id="GO:0034765">
    <property type="term" value="P:regulation of monoatomic ion transmembrane transport"/>
    <property type="evidence" value="ECO:0007669"/>
    <property type="project" value="TreeGrafter"/>
</dbReference>
<dbReference type="InterPro" id="IPR041647">
    <property type="entry name" value="IRK_C"/>
</dbReference>
<dbReference type="EMBL" id="MUJZ01055957">
    <property type="protein sequence ID" value="OTF72478.1"/>
    <property type="molecule type" value="Genomic_DNA"/>
</dbReference>
<evidence type="ECO:0000256" key="1">
    <source>
        <dbReference type="ARBA" id="ARBA00004141"/>
    </source>
</evidence>
<accession>A0A1Y3AXE1</accession>
<dbReference type="PANTHER" id="PTHR11767:SF102">
    <property type="entry name" value="INWARDLY RECTIFYING POTASSIUM CHANNEL 1, ISOFORM F"/>
    <property type="match status" value="1"/>
</dbReference>
<proteinExistence type="inferred from homology"/>
<evidence type="ECO:0000313" key="14">
    <source>
        <dbReference type="EMBL" id="OTF72478.1"/>
    </source>
</evidence>
<sequence length="105" mass="12426">MNVDDMTREKYEIIAILEGTVESTGQSIQARTSYLPSEILWGHRFEQLIRYRHDTGEYLVDYSKFNNTFDVDTPLCSAKELKELRKQNTHNDHDEDDESEHGRRF</sequence>
<evidence type="ECO:0000256" key="9">
    <source>
        <dbReference type="ARBA" id="ARBA00023136"/>
    </source>
</evidence>
<comment type="similarity">
    <text evidence="11">Belongs to the inward rectifier-type potassium channel (TC 1.A.2.1) family.</text>
</comment>
<keyword evidence="8 11" id="KW-0406">Ion transport</keyword>
<name>A0A1Y3AXE1_EURMA</name>
<dbReference type="InterPro" id="IPR013518">
    <property type="entry name" value="K_chnl_inward-rec_Kir_cyto"/>
</dbReference>
<reference evidence="14 15" key="1">
    <citation type="submission" date="2017-03" db="EMBL/GenBank/DDBJ databases">
        <title>Genome Survey of Euroglyphus maynei.</title>
        <authorList>
            <person name="Arlian L.G."/>
            <person name="Morgan M.S."/>
            <person name="Rider S.D."/>
        </authorList>
    </citation>
    <scope>NUCLEOTIDE SEQUENCE [LARGE SCALE GENOMIC DNA]</scope>
    <source>
        <strain evidence="14">Arlian Lab</strain>
        <tissue evidence="14">Whole body</tissue>
    </source>
</reference>
<dbReference type="OrthoDB" id="273257at2759"/>
<dbReference type="PRINTS" id="PR01320">
    <property type="entry name" value="KIRCHANNEL"/>
</dbReference>
<organism evidence="14 15">
    <name type="scientific">Euroglyphus maynei</name>
    <name type="common">Mayne's house dust mite</name>
    <dbReference type="NCBI Taxonomy" id="6958"/>
    <lineage>
        <taxon>Eukaryota</taxon>
        <taxon>Metazoa</taxon>
        <taxon>Ecdysozoa</taxon>
        <taxon>Arthropoda</taxon>
        <taxon>Chelicerata</taxon>
        <taxon>Arachnida</taxon>
        <taxon>Acari</taxon>
        <taxon>Acariformes</taxon>
        <taxon>Sarcoptiformes</taxon>
        <taxon>Astigmata</taxon>
        <taxon>Psoroptidia</taxon>
        <taxon>Analgoidea</taxon>
        <taxon>Pyroglyphidae</taxon>
        <taxon>Pyroglyphinae</taxon>
        <taxon>Euroglyphus</taxon>
    </lineage>
</organism>
<evidence type="ECO:0000256" key="7">
    <source>
        <dbReference type="ARBA" id="ARBA00022989"/>
    </source>
</evidence>
<dbReference type="InterPro" id="IPR014756">
    <property type="entry name" value="Ig_E-set"/>
</dbReference>
<dbReference type="Pfam" id="PF17655">
    <property type="entry name" value="IRK_C"/>
    <property type="match status" value="1"/>
</dbReference>
<dbReference type="PANTHER" id="PTHR11767">
    <property type="entry name" value="INWARD RECTIFIER POTASSIUM CHANNEL"/>
    <property type="match status" value="1"/>
</dbReference>
<feature type="region of interest" description="Disordered" evidence="12">
    <location>
        <begin position="83"/>
        <end position="105"/>
    </location>
</feature>
<keyword evidence="3 11" id="KW-0633">Potassium transport</keyword>
<evidence type="ECO:0000256" key="8">
    <source>
        <dbReference type="ARBA" id="ARBA00023065"/>
    </source>
</evidence>
<keyword evidence="10 11" id="KW-0407">Ion channel</keyword>
<dbReference type="GO" id="GO:1990573">
    <property type="term" value="P:potassium ion import across plasma membrane"/>
    <property type="evidence" value="ECO:0007669"/>
    <property type="project" value="TreeGrafter"/>
</dbReference>
<dbReference type="Gene3D" id="2.60.40.1400">
    <property type="entry name" value="G protein-activated inward rectifier potassium channel 1"/>
    <property type="match status" value="1"/>
</dbReference>